<feature type="domain" description="DUF2007" evidence="2">
    <location>
        <begin position="35"/>
        <end position="100"/>
    </location>
</feature>
<sequence>MDKILSAQGWNGTPDAGRSALGTHDDAMLPGRDLVEVARYLVPMEARLAQGCLVAAGIPAVLADEQLLQANMLLAPAVGGVRILVPQEHLQESVSVLEALKRGDFALDEDTDVGSEDQERLSGTSTGNSAHE</sequence>
<comment type="caution">
    <text evidence="3">The sequence shown here is derived from an EMBL/GenBank/DDBJ whole genome shotgun (WGS) entry which is preliminary data.</text>
</comment>
<dbReference type="RefSeq" id="WP_258813864.1">
    <property type="nucleotide sequence ID" value="NZ_JANUGU010000009.1"/>
</dbReference>
<proteinExistence type="predicted"/>
<accession>A0ABT2D344</accession>
<name>A0ABT2D344_9BURK</name>
<dbReference type="Proteomes" id="UP001204621">
    <property type="component" value="Unassembled WGS sequence"/>
</dbReference>
<dbReference type="InterPro" id="IPR018551">
    <property type="entry name" value="DUF2007"/>
</dbReference>
<evidence type="ECO:0000313" key="4">
    <source>
        <dbReference type="Proteomes" id="UP001204621"/>
    </source>
</evidence>
<evidence type="ECO:0000259" key="2">
    <source>
        <dbReference type="Pfam" id="PF09413"/>
    </source>
</evidence>
<reference evidence="3 4" key="1">
    <citation type="submission" date="2022-08" db="EMBL/GenBank/DDBJ databases">
        <title>Reclassification of Massilia species as members of the genera Telluria, Duganella, Pseudoduganella, Mokoshia gen. nov. and Zemynaea gen. nov. using orthogonal and non-orthogonal genome-based approaches.</title>
        <authorList>
            <person name="Bowman J.P."/>
        </authorList>
    </citation>
    <scope>NUCLEOTIDE SEQUENCE [LARGE SCALE GENOMIC DNA]</scope>
    <source>
        <strain evidence="3 4">JCM 31606</strain>
    </source>
</reference>
<feature type="region of interest" description="Disordered" evidence="1">
    <location>
        <begin position="107"/>
        <end position="132"/>
    </location>
</feature>
<evidence type="ECO:0000313" key="3">
    <source>
        <dbReference type="EMBL" id="MCS0660671.1"/>
    </source>
</evidence>
<feature type="compositionally biased region" description="Acidic residues" evidence="1">
    <location>
        <begin position="107"/>
        <end position="116"/>
    </location>
</feature>
<feature type="compositionally biased region" description="Polar residues" evidence="1">
    <location>
        <begin position="121"/>
        <end position="132"/>
    </location>
</feature>
<dbReference type="Pfam" id="PF09413">
    <property type="entry name" value="DUF2007"/>
    <property type="match status" value="1"/>
</dbReference>
<gene>
    <name evidence="3" type="ORF">NX778_21585</name>
</gene>
<keyword evidence="4" id="KW-1185">Reference proteome</keyword>
<evidence type="ECO:0000256" key="1">
    <source>
        <dbReference type="SAM" id="MobiDB-lite"/>
    </source>
</evidence>
<protein>
    <submittedName>
        <fullName evidence="3">DUF2007 domain-containing protein</fullName>
    </submittedName>
</protein>
<organism evidence="3 4">
    <name type="scientific">Massilia terrae</name>
    <dbReference type="NCBI Taxonomy" id="1811224"/>
    <lineage>
        <taxon>Bacteria</taxon>
        <taxon>Pseudomonadati</taxon>
        <taxon>Pseudomonadota</taxon>
        <taxon>Betaproteobacteria</taxon>
        <taxon>Burkholderiales</taxon>
        <taxon>Oxalobacteraceae</taxon>
        <taxon>Telluria group</taxon>
        <taxon>Massilia</taxon>
    </lineage>
</organism>
<dbReference type="EMBL" id="JANUGU010000009">
    <property type="protein sequence ID" value="MCS0660671.1"/>
    <property type="molecule type" value="Genomic_DNA"/>
</dbReference>